<gene>
    <name evidence="1" type="ORF">MM415B00826_0025</name>
</gene>
<reference evidence="1" key="1">
    <citation type="submission" date="2020-03" db="EMBL/GenBank/DDBJ databases">
        <title>The deep terrestrial virosphere.</title>
        <authorList>
            <person name="Holmfeldt K."/>
            <person name="Nilsson E."/>
            <person name="Simone D."/>
            <person name="Lopez-Fernandez M."/>
            <person name="Wu X."/>
            <person name="de Brujin I."/>
            <person name="Lundin D."/>
            <person name="Andersson A."/>
            <person name="Bertilsson S."/>
            <person name="Dopson M."/>
        </authorList>
    </citation>
    <scope>NUCLEOTIDE SEQUENCE</scope>
    <source>
        <strain evidence="1">MM415B00826</strain>
    </source>
</reference>
<protein>
    <submittedName>
        <fullName evidence="1">Uncharacterized protein</fullName>
    </submittedName>
</protein>
<dbReference type="EMBL" id="MT141462">
    <property type="protein sequence ID" value="QJA62114.1"/>
    <property type="molecule type" value="Genomic_DNA"/>
</dbReference>
<sequence>MKIQTIWWWEMPTIVWWRYPLKSAQYYGYSKKPLFWGLYFGVFELRFFPKSPVTKEDSETLTDKQSISKTG</sequence>
<accession>A0A6M3IXR2</accession>
<dbReference type="AlphaFoldDB" id="A0A6M3IXR2"/>
<organism evidence="1">
    <name type="scientific">viral metagenome</name>
    <dbReference type="NCBI Taxonomy" id="1070528"/>
    <lineage>
        <taxon>unclassified sequences</taxon>
        <taxon>metagenomes</taxon>
        <taxon>organismal metagenomes</taxon>
    </lineage>
</organism>
<evidence type="ECO:0000313" key="1">
    <source>
        <dbReference type="EMBL" id="QJA62114.1"/>
    </source>
</evidence>
<name>A0A6M3IXR2_9ZZZZ</name>
<proteinExistence type="predicted"/>